<evidence type="ECO:0000313" key="3">
    <source>
        <dbReference type="EMBL" id="CAE0413451.1"/>
    </source>
</evidence>
<gene>
    <name evidence="3" type="ORF">ACOF00016_LOCUS10706</name>
</gene>
<comment type="similarity">
    <text evidence="1">Belongs to the ERGIC family.</text>
</comment>
<dbReference type="Pfam" id="PF07970">
    <property type="entry name" value="COPIIcoated_ERV"/>
    <property type="match status" value="1"/>
</dbReference>
<proteinExistence type="inferred from homology"/>
<reference evidence="3" key="1">
    <citation type="submission" date="2021-01" db="EMBL/GenBank/DDBJ databases">
        <authorList>
            <person name="Corre E."/>
            <person name="Pelletier E."/>
            <person name="Niang G."/>
            <person name="Scheremetjew M."/>
            <person name="Finn R."/>
            <person name="Kale V."/>
            <person name="Holt S."/>
            <person name="Cochrane G."/>
            <person name="Meng A."/>
            <person name="Brown T."/>
            <person name="Cohen L."/>
        </authorList>
    </citation>
    <scope>NUCLEOTIDE SEQUENCE</scope>
    <source>
        <strain evidence="3">CCMP127</strain>
    </source>
</reference>
<dbReference type="GO" id="GO:0030134">
    <property type="term" value="C:COPII-coated ER to Golgi transport vesicle"/>
    <property type="evidence" value="ECO:0007669"/>
    <property type="project" value="TreeGrafter"/>
</dbReference>
<dbReference type="EMBL" id="HBIM01013155">
    <property type="protein sequence ID" value="CAE0413451.1"/>
    <property type="molecule type" value="Transcribed_RNA"/>
</dbReference>
<dbReference type="InterPro" id="IPR012936">
    <property type="entry name" value="Erv_C"/>
</dbReference>
<feature type="domain" description="Endoplasmic reticulum vesicle transporter C-terminal" evidence="2">
    <location>
        <begin position="61"/>
        <end position="318"/>
    </location>
</feature>
<dbReference type="GO" id="GO:0005783">
    <property type="term" value="C:endoplasmic reticulum"/>
    <property type="evidence" value="ECO:0007669"/>
    <property type="project" value="TreeGrafter"/>
</dbReference>
<dbReference type="InterPro" id="IPR045888">
    <property type="entry name" value="Erv"/>
</dbReference>
<accession>A0A7S3P8Q9</accession>
<dbReference type="PANTHER" id="PTHR10984">
    <property type="entry name" value="ENDOPLASMIC RETICULUM-GOLGI INTERMEDIATE COMPARTMENT PROTEIN"/>
    <property type="match status" value="1"/>
</dbReference>
<dbReference type="AlphaFoldDB" id="A0A7S3P8Q9"/>
<name>A0A7S3P8Q9_9STRA</name>
<organism evidence="3">
    <name type="scientific">Amphora coffeiformis</name>
    <dbReference type="NCBI Taxonomy" id="265554"/>
    <lineage>
        <taxon>Eukaryota</taxon>
        <taxon>Sar</taxon>
        <taxon>Stramenopiles</taxon>
        <taxon>Ochrophyta</taxon>
        <taxon>Bacillariophyta</taxon>
        <taxon>Bacillariophyceae</taxon>
        <taxon>Bacillariophycidae</taxon>
        <taxon>Thalassiophysales</taxon>
        <taxon>Catenulaceae</taxon>
        <taxon>Amphora</taxon>
    </lineage>
</organism>
<sequence>MDVAGDSQLNIDNTLTKTRLRLDGRPTGRKETVDSNLGQKRQSEIDRVLAEKLPENYCGPCYGAQANDTDCCNTCDELIAAYNTKKWKTDTILTASEQCIRENRHKQEPKRMTKGEGCNLVGYMTINRVAGNFHIAMGEGVERNGRHIHTFQPDDTANFNASHVIHHLSFGLPSENQGLFQDHPLNGVSKIVDHKRGTTGLFQYFIKVVPTTYVTKAEGLRETNGYFFTERFRPLMQEYFDEPDDEETPEVAAGAAGGHAHHDHHDVKKNSILPGVFFIYEIFPFAICSSENSVPWTHLLIRLMATVGGVFTVMKLVDTFFLESLGGNR</sequence>
<dbReference type="PANTHER" id="PTHR10984:SF25">
    <property type="entry name" value="ENDOPLASMIC RETICULUM-GOLGI INTERMEDIATE COMPARTMENT PROTEIN 3"/>
    <property type="match status" value="1"/>
</dbReference>
<evidence type="ECO:0000259" key="2">
    <source>
        <dbReference type="Pfam" id="PF07970"/>
    </source>
</evidence>
<protein>
    <recommendedName>
        <fullName evidence="2">Endoplasmic reticulum vesicle transporter C-terminal domain-containing protein</fullName>
    </recommendedName>
</protein>
<evidence type="ECO:0000256" key="1">
    <source>
        <dbReference type="ARBA" id="ARBA00005648"/>
    </source>
</evidence>